<gene>
    <name evidence="1" type="ORF">EV129_1284</name>
</gene>
<protein>
    <submittedName>
        <fullName evidence="1">Uncharacterized protein</fullName>
    </submittedName>
</protein>
<sequence>MTHNQVLANPLEWETPAARLRQIAMPRVAEITGLGRGAIRQTVGLLVQRGLLIKDMEEISMKRGMPGSSTYPQRSSTPAF</sequence>
<proteinExistence type="predicted"/>
<comment type="caution">
    <text evidence="1">The sequence shown here is derived from an EMBL/GenBank/DDBJ whole genome shotgun (WGS) entry which is preliminary data.</text>
</comment>
<organism evidence="1 2">
    <name type="scientific">Rhizobium azibense</name>
    <dbReference type="NCBI Taxonomy" id="1136135"/>
    <lineage>
        <taxon>Bacteria</taxon>
        <taxon>Pseudomonadati</taxon>
        <taxon>Pseudomonadota</taxon>
        <taxon>Alphaproteobacteria</taxon>
        <taxon>Hyphomicrobiales</taxon>
        <taxon>Rhizobiaceae</taxon>
        <taxon>Rhizobium/Agrobacterium group</taxon>
        <taxon>Rhizobium</taxon>
    </lineage>
</organism>
<evidence type="ECO:0000313" key="2">
    <source>
        <dbReference type="Proteomes" id="UP000295507"/>
    </source>
</evidence>
<dbReference type="RefSeq" id="WP_132554272.1">
    <property type="nucleotide sequence ID" value="NZ_SMBK01000028.1"/>
</dbReference>
<dbReference type="EMBL" id="SMBK01000028">
    <property type="protein sequence ID" value="TCU31378.1"/>
    <property type="molecule type" value="Genomic_DNA"/>
</dbReference>
<reference evidence="1 2" key="1">
    <citation type="submission" date="2019-03" db="EMBL/GenBank/DDBJ databases">
        <title>Genomic Encyclopedia of Type Strains, Phase IV (KMG-V): Genome sequencing to study the core and pangenomes of soil and plant-associated prokaryotes.</title>
        <authorList>
            <person name="Whitman W."/>
        </authorList>
    </citation>
    <scope>NUCLEOTIDE SEQUENCE [LARGE SCALE GENOMIC DNA]</scope>
    <source>
        <strain evidence="1 2">IE4868</strain>
    </source>
</reference>
<accession>A0A4R3R7Y3</accession>
<name>A0A4R3R7Y3_9HYPH</name>
<dbReference type="AlphaFoldDB" id="A0A4R3R7Y3"/>
<evidence type="ECO:0000313" key="1">
    <source>
        <dbReference type="EMBL" id="TCU31378.1"/>
    </source>
</evidence>
<dbReference type="Proteomes" id="UP000295507">
    <property type="component" value="Unassembled WGS sequence"/>
</dbReference>